<keyword evidence="7 13" id="KW-0418">Kinase</keyword>
<dbReference type="InterPro" id="IPR050428">
    <property type="entry name" value="TCS_sensor_his_kinase"/>
</dbReference>
<dbReference type="InterPro" id="IPR003661">
    <property type="entry name" value="HisK_dim/P_dom"/>
</dbReference>
<dbReference type="CDD" id="cd00075">
    <property type="entry name" value="HATPase"/>
    <property type="match status" value="1"/>
</dbReference>
<dbReference type="PANTHER" id="PTHR45436">
    <property type="entry name" value="SENSOR HISTIDINE KINASE YKOH"/>
    <property type="match status" value="1"/>
</dbReference>
<evidence type="ECO:0000256" key="2">
    <source>
        <dbReference type="ARBA" id="ARBA00004141"/>
    </source>
</evidence>
<evidence type="ECO:0000256" key="10">
    <source>
        <dbReference type="ARBA" id="ARBA00023136"/>
    </source>
</evidence>
<dbReference type="SUPFAM" id="SSF47384">
    <property type="entry name" value="Homodimeric domain of signal transducing histidine kinase"/>
    <property type="match status" value="1"/>
</dbReference>
<feature type="transmembrane region" description="Helical" evidence="11">
    <location>
        <begin position="166"/>
        <end position="186"/>
    </location>
</feature>
<dbReference type="Proteomes" id="UP001177080">
    <property type="component" value="Unassembled WGS sequence"/>
</dbReference>
<dbReference type="Pfam" id="PF00512">
    <property type="entry name" value="HisKA"/>
    <property type="match status" value="1"/>
</dbReference>
<dbReference type="PROSITE" id="PS50109">
    <property type="entry name" value="HIS_KIN"/>
    <property type="match status" value="1"/>
</dbReference>
<dbReference type="InterPro" id="IPR004358">
    <property type="entry name" value="Sig_transdc_His_kin-like_C"/>
</dbReference>
<evidence type="ECO:0000256" key="1">
    <source>
        <dbReference type="ARBA" id="ARBA00000085"/>
    </source>
</evidence>
<dbReference type="SMART" id="SM00388">
    <property type="entry name" value="HisKA"/>
    <property type="match status" value="1"/>
</dbReference>
<dbReference type="PANTHER" id="PTHR45436:SF15">
    <property type="entry name" value="SENSOR HISTIDINE KINASE CUSS"/>
    <property type="match status" value="1"/>
</dbReference>
<feature type="transmembrane region" description="Helical" evidence="11">
    <location>
        <begin position="20"/>
        <end position="39"/>
    </location>
</feature>
<dbReference type="Pfam" id="PF02518">
    <property type="entry name" value="HATPase_c"/>
    <property type="match status" value="1"/>
</dbReference>
<keyword evidence="10 11" id="KW-0472">Membrane</keyword>
<name>A0ABT8XL86_9HYPH</name>
<keyword evidence="8 11" id="KW-1133">Transmembrane helix</keyword>
<evidence type="ECO:0000256" key="9">
    <source>
        <dbReference type="ARBA" id="ARBA00023012"/>
    </source>
</evidence>
<organism evidence="13 14">
    <name type="scientific">Shinella curvata</name>
    <dbReference type="NCBI Taxonomy" id="1817964"/>
    <lineage>
        <taxon>Bacteria</taxon>
        <taxon>Pseudomonadati</taxon>
        <taxon>Pseudomonadota</taxon>
        <taxon>Alphaproteobacteria</taxon>
        <taxon>Hyphomicrobiales</taxon>
        <taxon>Rhizobiaceae</taxon>
        <taxon>Shinella</taxon>
    </lineage>
</organism>
<dbReference type="SMART" id="SM00387">
    <property type="entry name" value="HATPase_c"/>
    <property type="match status" value="1"/>
</dbReference>
<sequence length="453" mass="49437">MKFPFERRSLKWRLVSRFALALAAMMVVFYVGLIALIVAETSDATPVDDTIKFEIAASVVPDGDRLRIVPTEVVQKAVREYPNFWLVVRDERGKEARLGQPPAGLASVLANLDAVSALDVRVAQDAPMTAMLFMLDTKAGLVKAVYGGKSAPGSVLQYLVRTLHVIYLPTTLIPLLLAVIIIPLVVNSSLKGMKRITALASQIDVNKPGVRLPTDDVVEEIVPLVTTINAALARVDSDVLTRERFLADAAHELRTPIAILQTRIEGYDDTEQNRRLLVDVSRIGAVAEQLLDIQRFAAMPAPVDVDLADLCRQIVADLAPLAINSGYELAFESEQTSVIVVADRQSLERAVSNLVRNAIQHAGNRGQILVRLLPEGTIEVSDEGDGIALEERERIFEPFYRSKPKSTGAGLGLSLVRQIAYLHGGDVVVMPTEEGTLFRLTLGSITRHDEDAG</sequence>
<dbReference type="InterPro" id="IPR003594">
    <property type="entry name" value="HATPase_dom"/>
</dbReference>
<feature type="domain" description="Histidine kinase" evidence="12">
    <location>
        <begin position="248"/>
        <end position="446"/>
    </location>
</feature>
<comment type="catalytic activity">
    <reaction evidence="1">
        <text>ATP + protein L-histidine = ADP + protein N-phospho-L-histidine.</text>
        <dbReference type="EC" id="2.7.13.3"/>
    </reaction>
</comment>
<accession>A0ABT8XL86</accession>
<evidence type="ECO:0000313" key="13">
    <source>
        <dbReference type="EMBL" id="MDO6124470.1"/>
    </source>
</evidence>
<evidence type="ECO:0000256" key="6">
    <source>
        <dbReference type="ARBA" id="ARBA00022692"/>
    </source>
</evidence>
<keyword evidence="4" id="KW-0597">Phosphoprotein</keyword>
<keyword evidence="14" id="KW-1185">Reference proteome</keyword>
<evidence type="ECO:0000313" key="14">
    <source>
        <dbReference type="Proteomes" id="UP001177080"/>
    </source>
</evidence>
<evidence type="ECO:0000256" key="5">
    <source>
        <dbReference type="ARBA" id="ARBA00022679"/>
    </source>
</evidence>
<dbReference type="PRINTS" id="PR00344">
    <property type="entry name" value="BCTRLSENSOR"/>
</dbReference>
<dbReference type="InterPro" id="IPR036097">
    <property type="entry name" value="HisK_dim/P_sf"/>
</dbReference>
<dbReference type="Gene3D" id="3.30.565.10">
    <property type="entry name" value="Histidine kinase-like ATPase, C-terminal domain"/>
    <property type="match status" value="1"/>
</dbReference>
<comment type="subcellular location">
    <subcellularLocation>
        <location evidence="2">Membrane</location>
        <topology evidence="2">Multi-pass membrane protein</topology>
    </subcellularLocation>
</comment>
<protein>
    <recommendedName>
        <fullName evidence="3">histidine kinase</fullName>
        <ecNumber evidence="3">2.7.13.3</ecNumber>
    </recommendedName>
</protein>
<evidence type="ECO:0000256" key="3">
    <source>
        <dbReference type="ARBA" id="ARBA00012438"/>
    </source>
</evidence>
<keyword evidence="5" id="KW-0808">Transferase</keyword>
<dbReference type="RefSeq" id="WP_244763622.1">
    <property type="nucleotide sequence ID" value="NZ_JALJCJ010000008.1"/>
</dbReference>
<evidence type="ECO:0000256" key="7">
    <source>
        <dbReference type="ARBA" id="ARBA00022777"/>
    </source>
</evidence>
<dbReference type="CDD" id="cd00082">
    <property type="entry name" value="HisKA"/>
    <property type="match status" value="1"/>
</dbReference>
<evidence type="ECO:0000259" key="12">
    <source>
        <dbReference type="PROSITE" id="PS50109"/>
    </source>
</evidence>
<dbReference type="SUPFAM" id="SSF55874">
    <property type="entry name" value="ATPase domain of HSP90 chaperone/DNA topoisomerase II/histidine kinase"/>
    <property type="match status" value="1"/>
</dbReference>
<evidence type="ECO:0000256" key="11">
    <source>
        <dbReference type="SAM" id="Phobius"/>
    </source>
</evidence>
<reference evidence="13" key="1">
    <citation type="submission" date="2022-04" db="EMBL/GenBank/DDBJ databases">
        <title>Shinella lacus sp. nov., a novel member of the genus Shinella from water.</title>
        <authorList>
            <person name="Deng Y."/>
        </authorList>
    </citation>
    <scope>NUCLEOTIDE SEQUENCE</scope>
    <source>
        <strain evidence="13">JCM 31239</strain>
    </source>
</reference>
<gene>
    <name evidence="13" type="ORF">GB928_025075</name>
</gene>
<keyword evidence="9" id="KW-0902">Two-component regulatory system</keyword>
<proteinExistence type="predicted"/>
<dbReference type="InterPro" id="IPR036890">
    <property type="entry name" value="HATPase_C_sf"/>
</dbReference>
<dbReference type="GO" id="GO:0016301">
    <property type="term" value="F:kinase activity"/>
    <property type="evidence" value="ECO:0007669"/>
    <property type="project" value="UniProtKB-KW"/>
</dbReference>
<dbReference type="Gene3D" id="1.10.287.130">
    <property type="match status" value="1"/>
</dbReference>
<dbReference type="EC" id="2.7.13.3" evidence="3"/>
<evidence type="ECO:0000256" key="4">
    <source>
        <dbReference type="ARBA" id="ARBA00022553"/>
    </source>
</evidence>
<keyword evidence="6 11" id="KW-0812">Transmembrane</keyword>
<dbReference type="EMBL" id="WHSC02000013">
    <property type="protein sequence ID" value="MDO6124470.1"/>
    <property type="molecule type" value="Genomic_DNA"/>
</dbReference>
<dbReference type="InterPro" id="IPR005467">
    <property type="entry name" value="His_kinase_dom"/>
</dbReference>
<evidence type="ECO:0000256" key="8">
    <source>
        <dbReference type="ARBA" id="ARBA00022989"/>
    </source>
</evidence>
<comment type="caution">
    <text evidence="13">The sequence shown here is derived from an EMBL/GenBank/DDBJ whole genome shotgun (WGS) entry which is preliminary data.</text>
</comment>